<gene>
    <name evidence="1" type="ORF">G0G76_05525</name>
</gene>
<comment type="caution">
    <text evidence="1">The sequence shown here is derived from an EMBL/GenBank/DDBJ whole genome shotgun (WGS) entry which is preliminary data.</text>
</comment>
<dbReference type="EMBL" id="DAAMUI010000004">
    <property type="protein sequence ID" value="HAC8204612.1"/>
    <property type="molecule type" value="Genomic_DNA"/>
</dbReference>
<sequence length="60" mass="7082">MGQGQFDWELKKCMELQWVYLHHWLHMKTYIINSSEVSGLSVEIHPVILHLLTFSDVLSL</sequence>
<accession>A0A704QVM2</accession>
<reference evidence="1" key="2">
    <citation type="submission" date="2018-12" db="EMBL/GenBank/DDBJ databases">
        <authorList>
            <consortium name="NCBI Pathogen Detection Project"/>
        </authorList>
    </citation>
    <scope>NUCLEOTIDE SEQUENCE</scope>
    <source>
        <strain evidence="1">CFSAN057139</strain>
    </source>
</reference>
<evidence type="ECO:0000313" key="1">
    <source>
        <dbReference type="EMBL" id="HAC8204612.1"/>
    </source>
</evidence>
<dbReference type="AlphaFoldDB" id="A0A704QVM2"/>
<protein>
    <submittedName>
        <fullName evidence="1">Uncharacterized protein</fullName>
    </submittedName>
</protein>
<organism evidence="1">
    <name type="scientific">Salmonella enterica</name>
    <name type="common">Salmonella choleraesuis</name>
    <dbReference type="NCBI Taxonomy" id="28901"/>
    <lineage>
        <taxon>Bacteria</taxon>
        <taxon>Pseudomonadati</taxon>
        <taxon>Pseudomonadota</taxon>
        <taxon>Gammaproteobacteria</taxon>
        <taxon>Enterobacterales</taxon>
        <taxon>Enterobacteriaceae</taxon>
        <taxon>Salmonella</taxon>
    </lineage>
</organism>
<reference evidence="1" key="1">
    <citation type="journal article" date="2018" name="Genome Biol.">
        <title>SKESA: strategic k-mer extension for scrupulous assemblies.</title>
        <authorList>
            <person name="Souvorov A."/>
            <person name="Agarwala R."/>
            <person name="Lipman D.J."/>
        </authorList>
    </citation>
    <scope>NUCLEOTIDE SEQUENCE</scope>
    <source>
        <strain evidence="1">CFSAN057139</strain>
    </source>
</reference>
<name>A0A704QVM2_SALER</name>
<proteinExistence type="predicted"/>